<accession>A0A0G0MP72</accession>
<evidence type="ECO:0000313" key="4">
    <source>
        <dbReference type="Proteomes" id="UP000033935"/>
    </source>
</evidence>
<evidence type="ECO:0000256" key="2">
    <source>
        <dbReference type="SAM" id="SignalP"/>
    </source>
</evidence>
<organism evidence="3 4">
    <name type="scientific">Candidatus Uhrbacteria bacterium GW2011_GWF2_39_13</name>
    <dbReference type="NCBI Taxonomy" id="1618995"/>
    <lineage>
        <taxon>Bacteria</taxon>
        <taxon>Candidatus Uhriibacteriota</taxon>
    </lineage>
</organism>
<protein>
    <submittedName>
        <fullName evidence="3">Uncharacterized protein</fullName>
    </submittedName>
</protein>
<dbReference type="Proteomes" id="UP000033935">
    <property type="component" value="Unassembled WGS sequence"/>
</dbReference>
<feature type="coiled-coil region" evidence="1">
    <location>
        <begin position="34"/>
        <end position="61"/>
    </location>
</feature>
<feature type="signal peptide" evidence="2">
    <location>
        <begin position="1"/>
        <end position="22"/>
    </location>
</feature>
<proteinExistence type="predicted"/>
<keyword evidence="1" id="KW-0175">Coiled coil</keyword>
<name>A0A0G0MP72_9BACT</name>
<feature type="chain" id="PRO_5002533536" evidence="2">
    <location>
        <begin position="23"/>
        <end position="257"/>
    </location>
</feature>
<dbReference type="EMBL" id="LBWG01000002">
    <property type="protein sequence ID" value="KKR04928.1"/>
    <property type="molecule type" value="Genomic_DNA"/>
</dbReference>
<reference evidence="3 4" key="1">
    <citation type="journal article" date="2015" name="Nature">
        <title>rRNA introns, odd ribosomes, and small enigmatic genomes across a large radiation of phyla.</title>
        <authorList>
            <person name="Brown C.T."/>
            <person name="Hug L.A."/>
            <person name="Thomas B.C."/>
            <person name="Sharon I."/>
            <person name="Castelle C.J."/>
            <person name="Singh A."/>
            <person name="Wilkins M.J."/>
            <person name="Williams K.H."/>
            <person name="Banfield J.F."/>
        </authorList>
    </citation>
    <scope>NUCLEOTIDE SEQUENCE [LARGE SCALE GENOMIC DNA]</scope>
</reference>
<keyword evidence="2" id="KW-0732">Signal</keyword>
<sequence length="257" mass="27710">MNVKNLLSLFVVLQLIVMPVFAVQAAPKDNLTAEEQAELEAKAAESKAQAQETAAEVAEKLGLEFADLQVKLIAGLDKSVEAIDNAIDTINASVYMSSETKVELTDGLKTLQGKLLDYRRQVNNADTMEELQAMNTEVIALLKANKTVIIDAIKESMLVITEQVSQSVEKIKIKAEAALKALDVECDSESFAEIEKLVAELETTNASLKVAIEAEDVATAKTQARAAISLSVNLAASFAVLVDDCEEEIQAQAEINL</sequence>
<comment type="caution">
    <text evidence="3">The sequence shown here is derived from an EMBL/GenBank/DDBJ whole genome shotgun (WGS) entry which is preliminary data.</text>
</comment>
<dbReference type="AlphaFoldDB" id="A0A0G0MP72"/>
<evidence type="ECO:0000256" key="1">
    <source>
        <dbReference type="SAM" id="Coils"/>
    </source>
</evidence>
<gene>
    <name evidence="3" type="ORF">UT30_C0002G0045</name>
</gene>
<evidence type="ECO:0000313" key="3">
    <source>
        <dbReference type="EMBL" id="KKR04928.1"/>
    </source>
</evidence>